<gene>
    <name evidence="1" type="ORF">MML48_8g00000840</name>
</gene>
<keyword evidence="2" id="KW-1185">Reference proteome</keyword>
<protein>
    <submittedName>
        <fullName evidence="1">Solute carrier family 17</fullName>
    </submittedName>
</protein>
<proteinExistence type="predicted"/>
<dbReference type="EMBL" id="CM043022">
    <property type="protein sequence ID" value="KAI4456696.1"/>
    <property type="molecule type" value="Genomic_DNA"/>
</dbReference>
<comment type="caution">
    <text evidence="1">The sequence shown here is derived from an EMBL/GenBank/DDBJ whole genome shotgun (WGS) entry which is preliminary data.</text>
</comment>
<dbReference type="Proteomes" id="UP001056778">
    <property type="component" value="Chromosome 8"/>
</dbReference>
<sequence length="283" mass="32392">MPYWATMILRNLMGLGQSVIYVAISTLYAKWIPRQERSVIGGFSFAANSLGMIFGNLITGMVISVAGNWPIAFYMWGILGIIWCVFFMIYGYSEPNTSRVITDHEKQYLQENIGKYRLFIWFCIAVPATFVLIAGYMGCNGTLVITMFTLYLFFKGMMYAAMKVNHLDMTIHFAGILMALSNGIGALTGYISPEVISAVAPDNTLEQWLIVFWIVWATAFVTNVFYIFFARANRRKWDYAVEDLPLYEQEQEAKRAEKERKKQEKARLKEEKKKKKNEAGPST</sequence>
<evidence type="ECO:0000313" key="2">
    <source>
        <dbReference type="Proteomes" id="UP001056778"/>
    </source>
</evidence>
<organism evidence="1 2">
    <name type="scientific">Holotrichia oblita</name>
    <name type="common">Chafer beetle</name>
    <dbReference type="NCBI Taxonomy" id="644536"/>
    <lineage>
        <taxon>Eukaryota</taxon>
        <taxon>Metazoa</taxon>
        <taxon>Ecdysozoa</taxon>
        <taxon>Arthropoda</taxon>
        <taxon>Hexapoda</taxon>
        <taxon>Insecta</taxon>
        <taxon>Pterygota</taxon>
        <taxon>Neoptera</taxon>
        <taxon>Endopterygota</taxon>
        <taxon>Coleoptera</taxon>
        <taxon>Polyphaga</taxon>
        <taxon>Scarabaeiformia</taxon>
        <taxon>Scarabaeidae</taxon>
        <taxon>Melolonthinae</taxon>
        <taxon>Holotrichia</taxon>
    </lineage>
</organism>
<accession>A0ACB9SQ14</accession>
<name>A0ACB9SQ14_HOLOL</name>
<reference evidence="1" key="1">
    <citation type="submission" date="2022-04" db="EMBL/GenBank/DDBJ databases">
        <title>Chromosome-scale genome assembly of Holotrichia oblita Faldermann.</title>
        <authorList>
            <person name="Rongchong L."/>
        </authorList>
    </citation>
    <scope>NUCLEOTIDE SEQUENCE</scope>
    <source>
        <strain evidence="1">81SQS9</strain>
    </source>
</reference>
<evidence type="ECO:0000313" key="1">
    <source>
        <dbReference type="EMBL" id="KAI4456696.1"/>
    </source>
</evidence>